<organism evidence="9 10">
    <name type="scientific">Gimesia panareensis</name>
    <dbReference type="NCBI Taxonomy" id="2527978"/>
    <lineage>
        <taxon>Bacteria</taxon>
        <taxon>Pseudomonadati</taxon>
        <taxon>Planctomycetota</taxon>
        <taxon>Planctomycetia</taxon>
        <taxon>Planctomycetales</taxon>
        <taxon>Planctomycetaceae</taxon>
        <taxon>Gimesia</taxon>
    </lineage>
</organism>
<gene>
    <name evidence="9" type="primary">bfr_1</name>
    <name evidence="9" type="ORF">Pan153_05580</name>
</gene>
<dbReference type="Proteomes" id="UP000320839">
    <property type="component" value="Chromosome"/>
</dbReference>
<evidence type="ECO:0000256" key="3">
    <source>
        <dbReference type="ARBA" id="ARBA00022617"/>
    </source>
</evidence>
<dbReference type="Gene3D" id="1.20.1260.10">
    <property type="match status" value="1"/>
</dbReference>
<evidence type="ECO:0000256" key="1">
    <source>
        <dbReference type="ARBA" id="ARBA00008093"/>
    </source>
</evidence>
<keyword evidence="5 6" id="KW-0408">Iron</keyword>
<dbReference type="PRINTS" id="PR00601">
    <property type="entry name" value="BACFERRITIN"/>
</dbReference>
<comment type="similarity">
    <text evidence="1 6">Belongs to the bacterioferritin family.</text>
</comment>
<evidence type="ECO:0000313" key="10">
    <source>
        <dbReference type="Proteomes" id="UP000320839"/>
    </source>
</evidence>
<dbReference type="PANTHER" id="PTHR30295:SF0">
    <property type="entry name" value="BACTERIOFERRITIN"/>
    <property type="match status" value="1"/>
</dbReference>
<dbReference type="AlphaFoldDB" id="A0A518FHW7"/>
<comment type="catalytic activity">
    <reaction evidence="6">
        <text>4 Fe(2+) + O2 + 4 H(+) = 4 Fe(3+) + 2 H2O</text>
        <dbReference type="Rhea" id="RHEA:11148"/>
        <dbReference type="ChEBI" id="CHEBI:15377"/>
        <dbReference type="ChEBI" id="CHEBI:15378"/>
        <dbReference type="ChEBI" id="CHEBI:15379"/>
        <dbReference type="ChEBI" id="CHEBI:29033"/>
        <dbReference type="ChEBI" id="CHEBI:29034"/>
        <dbReference type="EC" id="1.16.3.1"/>
    </reaction>
</comment>
<dbReference type="InterPro" id="IPR012347">
    <property type="entry name" value="Ferritin-like"/>
</dbReference>
<dbReference type="EC" id="1.16.3.1" evidence="6"/>
<dbReference type="GO" id="GO:0004322">
    <property type="term" value="F:ferroxidase activity"/>
    <property type="evidence" value="ECO:0007669"/>
    <property type="project" value="UniProtKB-EC"/>
</dbReference>
<dbReference type="GO" id="GO:0008199">
    <property type="term" value="F:ferric iron binding"/>
    <property type="evidence" value="ECO:0007669"/>
    <property type="project" value="InterPro"/>
</dbReference>
<evidence type="ECO:0000256" key="4">
    <source>
        <dbReference type="ARBA" id="ARBA00022723"/>
    </source>
</evidence>
<feature type="binding site" evidence="7">
    <location>
        <position position="115"/>
    </location>
    <ligand>
        <name>Fe cation</name>
        <dbReference type="ChEBI" id="CHEBI:24875"/>
        <label>2</label>
    </ligand>
</feature>
<dbReference type="EMBL" id="CP036317">
    <property type="protein sequence ID" value="QDV15939.1"/>
    <property type="molecule type" value="Genomic_DNA"/>
</dbReference>
<evidence type="ECO:0000256" key="7">
    <source>
        <dbReference type="PIRSR" id="PIRSR002560-1"/>
    </source>
</evidence>
<feature type="binding site" description="axial binding residue" evidence="7">
    <location>
        <position position="73"/>
    </location>
    <ligand>
        <name>heme b</name>
        <dbReference type="ChEBI" id="CHEBI:60344"/>
        <note>ligand shared between dimeric partners</note>
    </ligand>
    <ligandPart>
        <name>Fe</name>
        <dbReference type="ChEBI" id="CHEBI:18248"/>
    </ligandPart>
</feature>
<dbReference type="InterPro" id="IPR008331">
    <property type="entry name" value="Ferritin_DPS_dom"/>
</dbReference>
<feature type="binding site" evidence="7">
    <location>
        <position position="75"/>
    </location>
    <ligand>
        <name>Fe cation</name>
        <dbReference type="ChEBI" id="CHEBI:24875"/>
        <label>1</label>
    </ligand>
</feature>
<accession>A0A518FHW7</accession>
<proteinExistence type="inferred from homology"/>
<keyword evidence="3" id="KW-0349">Heme</keyword>
<comment type="function">
    <text evidence="6">Iron-storage protein, whose ferroxidase center binds Fe(2+), oxidizes it using dioxygen to Fe(3+), and participates in the subsequent Fe(3+) oxide mineral core formation within the central cavity of the BFR protein shell.</text>
</comment>
<dbReference type="InterPro" id="IPR009078">
    <property type="entry name" value="Ferritin-like_SF"/>
</dbReference>
<feature type="binding site" evidence="7">
    <location>
        <position position="149"/>
    </location>
    <ligand>
        <name>Fe cation</name>
        <dbReference type="ChEBI" id="CHEBI:24875"/>
        <label>2</label>
    </ligand>
</feature>
<reference evidence="9 10" key="1">
    <citation type="submission" date="2019-02" db="EMBL/GenBank/DDBJ databases">
        <title>Deep-cultivation of Planctomycetes and their phenomic and genomic characterization uncovers novel biology.</title>
        <authorList>
            <person name="Wiegand S."/>
            <person name="Jogler M."/>
            <person name="Boedeker C."/>
            <person name="Pinto D."/>
            <person name="Vollmers J."/>
            <person name="Rivas-Marin E."/>
            <person name="Kohn T."/>
            <person name="Peeters S.H."/>
            <person name="Heuer A."/>
            <person name="Rast P."/>
            <person name="Oberbeckmann S."/>
            <person name="Bunk B."/>
            <person name="Jeske O."/>
            <person name="Meyerdierks A."/>
            <person name="Storesund J.E."/>
            <person name="Kallscheuer N."/>
            <person name="Luecker S."/>
            <person name="Lage O.M."/>
            <person name="Pohl T."/>
            <person name="Merkel B.J."/>
            <person name="Hornburger P."/>
            <person name="Mueller R.-W."/>
            <person name="Bruemmer F."/>
            <person name="Labrenz M."/>
            <person name="Spormann A.M."/>
            <person name="Op den Camp H."/>
            <person name="Overmann J."/>
            <person name="Amann R."/>
            <person name="Jetten M.S.M."/>
            <person name="Mascher T."/>
            <person name="Medema M.H."/>
            <person name="Devos D.P."/>
            <person name="Kaster A.-K."/>
            <person name="Ovreas L."/>
            <person name="Rohde M."/>
            <person name="Galperin M.Y."/>
            <person name="Jogler C."/>
        </authorList>
    </citation>
    <scope>NUCLEOTIDE SEQUENCE [LARGE SCALE GENOMIC DNA]</scope>
    <source>
        <strain evidence="9 10">Pan153</strain>
    </source>
</reference>
<feature type="binding site" evidence="7">
    <location>
        <position position="71"/>
    </location>
    <ligand>
        <name>Fe cation</name>
        <dbReference type="ChEBI" id="CHEBI:24875"/>
        <label>3</label>
    </ligand>
</feature>
<feature type="binding site" evidence="7">
    <location>
        <position position="149"/>
    </location>
    <ligand>
        <name>Fe cation</name>
        <dbReference type="ChEBI" id="CHEBI:24875"/>
        <label>1</label>
    </ligand>
</feature>
<feature type="binding site" evidence="7">
    <location>
        <position position="39"/>
    </location>
    <ligand>
        <name>Fe cation</name>
        <dbReference type="ChEBI" id="CHEBI:24875"/>
        <label>1</label>
    </ligand>
</feature>
<dbReference type="PIRSF" id="PIRSF002560">
    <property type="entry name" value="Bacterioferritin"/>
    <property type="match status" value="1"/>
</dbReference>
<feature type="binding site" evidence="7">
    <location>
        <position position="72"/>
    </location>
    <ligand>
        <name>Fe cation</name>
        <dbReference type="ChEBI" id="CHEBI:24875"/>
        <label>1</label>
    </ligand>
</feature>
<dbReference type="SUPFAM" id="SSF47240">
    <property type="entry name" value="Ferritin-like"/>
    <property type="match status" value="1"/>
</dbReference>
<dbReference type="GO" id="GO:0005829">
    <property type="term" value="C:cytosol"/>
    <property type="evidence" value="ECO:0007669"/>
    <property type="project" value="TreeGrafter"/>
</dbReference>
<dbReference type="InterPro" id="IPR009040">
    <property type="entry name" value="Ferritin-like_diiron"/>
</dbReference>
<keyword evidence="4 6" id="KW-0479">Metal-binding</keyword>
<dbReference type="PROSITE" id="PS50905">
    <property type="entry name" value="FERRITIN_LIKE"/>
    <property type="match status" value="1"/>
</dbReference>
<protein>
    <recommendedName>
        <fullName evidence="6">Bacterioferritin</fullName>
        <ecNumber evidence="6">1.16.3.1</ecNumber>
    </recommendedName>
</protein>
<keyword evidence="2 6" id="KW-0409">Iron storage</keyword>
<dbReference type="PANTHER" id="PTHR30295">
    <property type="entry name" value="BACTERIOFERRITIN"/>
    <property type="match status" value="1"/>
</dbReference>
<dbReference type="Pfam" id="PF00210">
    <property type="entry name" value="Ferritin"/>
    <property type="match status" value="1"/>
</dbReference>
<dbReference type="InterPro" id="IPR002024">
    <property type="entry name" value="Bacterioferritin"/>
</dbReference>
<evidence type="ECO:0000259" key="8">
    <source>
        <dbReference type="PROSITE" id="PS50905"/>
    </source>
</evidence>
<keyword evidence="9" id="KW-0560">Oxidoreductase</keyword>
<dbReference type="GO" id="GO:0006879">
    <property type="term" value="P:intracellular iron ion homeostasis"/>
    <property type="evidence" value="ECO:0007669"/>
    <property type="project" value="UniProtKB-KW"/>
</dbReference>
<feature type="binding site" evidence="7">
    <location>
        <position position="72"/>
    </location>
    <ligand>
        <name>Fe cation</name>
        <dbReference type="ChEBI" id="CHEBI:24875"/>
        <label>2</label>
    </ligand>
</feature>
<name>A0A518FHW7_9PLAN</name>
<feature type="domain" description="Ferritin-like diiron" evidence="8">
    <location>
        <begin position="22"/>
        <end position="166"/>
    </location>
</feature>
<dbReference type="NCBIfam" id="TIGR00754">
    <property type="entry name" value="bfr"/>
    <property type="match status" value="1"/>
</dbReference>
<evidence type="ECO:0000313" key="9">
    <source>
        <dbReference type="EMBL" id="QDV15939.1"/>
    </source>
</evidence>
<evidence type="ECO:0000256" key="5">
    <source>
        <dbReference type="ARBA" id="ARBA00023004"/>
    </source>
</evidence>
<dbReference type="GO" id="GO:0020037">
    <property type="term" value="F:heme binding"/>
    <property type="evidence" value="ECO:0007669"/>
    <property type="project" value="TreeGrafter"/>
</dbReference>
<dbReference type="GO" id="GO:0006826">
    <property type="term" value="P:iron ion transport"/>
    <property type="evidence" value="ECO:0007669"/>
    <property type="project" value="InterPro"/>
</dbReference>
<sequence length="177" mass="20271">MFCSGTYFQLGQERQAEKAGPMKGSQNIIDSLNDGLTIELTAINLYFISSKMCKDWGFDKLAKHFYDESIEEMKHAEQVIDRILYLDGVPEIARYDVIRVGQTVEEQIQNSLALETKGVATYNEAIELCRQEKDAGSRELMDQMVVESEESIDWCESQLELIKQVGIQNYLAEQIRE</sequence>
<evidence type="ECO:0000256" key="6">
    <source>
        <dbReference type="PIRNR" id="PIRNR002560"/>
    </source>
</evidence>
<evidence type="ECO:0000256" key="2">
    <source>
        <dbReference type="ARBA" id="ARBA00022434"/>
    </source>
</evidence>
<dbReference type="CDD" id="cd00907">
    <property type="entry name" value="Bacterioferritin"/>
    <property type="match status" value="1"/>
</dbReference>